<accession>A0A6C0ABV4</accession>
<dbReference type="EMBL" id="MN740543">
    <property type="protein sequence ID" value="QHS77188.1"/>
    <property type="molecule type" value="Genomic_DNA"/>
</dbReference>
<reference evidence="1" key="1">
    <citation type="journal article" date="2020" name="Nature">
        <title>Giant virus diversity and host interactions through global metagenomics.</title>
        <authorList>
            <person name="Schulz F."/>
            <person name="Roux S."/>
            <person name="Paez-Espino D."/>
            <person name="Jungbluth S."/>
            <person name="Walsh D.A."/>
            <person name="Denef V.J."/>
            <person name="McMahon K.D."/>
            <person name="Konstantinidis K.T."/>
            <person name="Eloe-Fadrosh E.A."/>
            <person name="Kyrpides N.C."/>
            <person name="Woyke T."/>
        </authorList>
    </citation>
    <scope>NUCLEOTIDE SEQUENCE</scope>
    <source>
        <strain evidence="1">GVMAG-S-1004661-13</strain>
    </source>
</reference>
<protein>
    <submittedName>
        <fullName evidence="1">Uncharacterized protein</fullName>
    </submittedName>
</protein>
<dbReference type="AlphaFoldDB" id="A0A6C0ABV4"/>
<sequence>MPEATFNGTTKTIHIEKCGTYEKTLKTCRDKFRNKHISIIVKDGQVLEADNLKDMTSNSTLRCYTITEFKRLSKQQKEEHEKDKNEANNPKPALITNMIKESYYPYKINKKITYISTLFGIKEIILYPNLSDNDIFPKGSVIISNSLFPSIGMRLGRGTTFYFVKNIEPKLKKLKSLKCDLFDGYAEIHKIVEYYDKQYEDYNYLVVVRMSKSNDSKMIIDNCIKRDSSCMKYGCTDKENKQLISEFIQLKDKTTKLREISCKKILNKLNIDLADVIKFDQIENSIYYENKRYYSLTNVIDCRTTSVNLVTGSRNTSSYVVKPLTNYLPSGSGRKIDYFDTIEIAKLNKGEINGEIRNNSLICDSQDNRTIYQKYHKGYKNPDITIKDIENMKLGLKLLKTEVILTYKL</sequence>
<name>A0A6C0ABV4_9ZZZZ</name>
<evidence type="ECO:0000313" key="1">
    <source>
        <dbReference type="EMBL" id="QHS77188.1"/>
    </source>
</evidence>
<organism evidence="1">
    <name type="scientific">viral metagenome</name>
    <dbReference type="NCBI Taxonomy" id="1070528"/>
    <lineage>
        <taxon>unclassified sequences</taxon>
        <taxon>metagenomes</taxon>
        <taxon>organismal metagenomes</taxon>
    </lineage>
</organism>
<proteinExistence type="predicted"/>